<dbReference type="EMBL" id="JAAGKO020000046">
    <property type="protein sequence ID" value="MDI5966184.1"/>
    <property type="molecule type" value="Genomic_DNA"/>
</dbReference>
<evidence type="ECO:0000313" key="3">
    <source>
        <dbReference type="Proteomes" id="UP001156398"/>
    </source>
</evidence>
<keyword evidence="1" id="KW-0732">Signal</keyword>
<comment type="caution">
    <text evidence="2">The sequence shown here is derived from an EMBL/GenBank/DDBJ whole genome shotgun (WGS) entry which is preliminary data.</text>
</comment>
<reference evidence="2 3" key="1">
    <citation type="submission" date="2023-05" db="EMBL/GenBank/DDBJ databases">
        <title>Streptantibioticus silvisoli sp. nov., acidotolerant actinomycetes 1 from pine litter.</title>
        <authorList>
            <person name="Swiecimska M."/>
            <person name="Golinska P."/>
            <person name="Sangal V."/>
            <person name="Wachnowicz B."/>
            <person name="Goodfellow M."/>
        </authorList>
    </citation>
    <scope>NUCLEOTIDE SEQUENCE [LARGE SCALE GENOMIC DNA]</scope>
    <source>
        <strain evidence="2 3">SL54</strain>
    </source>
</reference>
<feature type="chain" id="PRO_5045604798" evidence="1">
    <location>
        <begin position="19"/>
        <end position="166"/>
    </location>
</feature>
<evidence type="ECO:0000313" key="2">
    <source>
        <dbReference type="EMBL" id="MDI5966184.1"/>
    </source>
</evidence>
<accession>A0ABT6W790</accession>
<gene>
    <name evidence="2" type="ORF">POF43_026230</name>
</gene>
<evidence type="ECO:0000256" key="1">
    <source>
        <dbReference type="SAM" id="SignalP"/>
    </source>
</evidence>
<keyword evidence="3" id="KW-1185">Reference proteome</keyword>
<protein>
    <submittedName>
        <fullName evidence="2">Uncharacterized protein</fullName>
    </submittedName>
</protein>
<organism evidence="2 3">
    <name type="scientific">Streptantibioticus silvisoli</name>
    <dbReference type="NCBI Taxonomy" id="2705255"/>
    <lineage>
        <taxon>Bacteria</taxon>
        <taxon>Bacillati</taxon>
        <taxon>Actinomycetota</taxon>
        <taxon>Actinomycetes</taxon>
        <taxon>Kitasatosporales</taxon>
        <taxon>Streptomycetaceae</taxon>
        <taxon>Streptantibioticus</taxon>
    </lineage>
</organism>
<proteinExistence type="predicted"/>
<dbReference type="RefSeq" id="WP_271324652.1">
    <property type="nucleotide sequence ID" value="NZ_JAAGKO020000046.1"/>
</dbReference>
<dbReference type="Proteomes" id="UP001156398">
    <property type="component" value="Unassembled WGS sequence"/>
</dbReference>
<sequence>MVGVLALSCTAGTSQAFAAQKTPQVVKPNGCVSDAGYDITSHSHHYKDMVPSAEGEGGQSLTITLTAGLSVSASITGSAAFSESAIIASAKETIGLTFTGTLSASVSYGSTWAVPSSDSVGYLHAGADEQYVHWNYGQYNGACTWVVSKSGTGYLPYHLPTFWHTT</sequence>
<feature type="signal peptide" evidence="1">
    <location>
        <begin position="1"/>
        <end position="18"/>
    </location>
</feature>
<name>A0ABT6W790_9ACTN</name>